<evidence type="ECO:0000256" key="14">
    <source>
        <dbReference type="PIRSR" id="PIRSR004930-1"/>
    </source>
</evidence>
<evidence type="ECO:0000256" key="3">
    <source>
        <dbReference type="ARBA" id="ARBA00012584"/>
    </source>
</evidence>
<accession>A0A2H5XBW9</accession>
<comment type="function">
    <text evidence="13">Required for the formation of a threonylcarbamoyl group on adenosine at position 37 (t(6)A37) in tRNAs that read codons beginning with adenine.</text>
</comment>
<dbReference type="SUPFAM" id="SSF55821">
    <property type="entry name" value="YrdC/RibB"/>
    <property type="match status" value="1"/>
</dbReference>
<dbReference type="GO" id="GO:0061710">
    <property type="term" value="F:L-threonylcarbamoyladenylate synthase"/>
    <property type="evidence" value="ECO:0007669"/>
    <property type="project" value="UniProtKB-EC"/>
</dbReference>
<evidence type="ECO:0000256" key="6">
    <source>
        <dbReference type="ARBA" id="ARBA00022679"/>
    </source>
</evidence>
<dbReference type="EC" id="2.7.7.87" evidence="3 13"/>
<organism evidence="16 17">
    <name type="scientific">Candidatus Fervidibacter japonicus</name>
    <dbReference type="NCBI Taxonomy" id="2035412"/>
    <lineage>
        <taxon>Bacteria</taxon>
        <taxon>Candidatus Fervidibacterota</taxon>
        <taxon>Candidatus Fervidibacter</taxon>
    </lineage>
</organism>
<dbReference type="InterPro" id="IPR005145">
    <property type="entry name" value="Sua5_C"/>
</dbReference>
<evidence type="ECO:0000256" key="7">
    <source>
        <dbReference type="ARBA" id="ARBA00022694"/>
    </source>
</evidence>
<evidence type="ECO:0000256" key="4">
    <source>
        <dbReference type="ARBA" id="ARBA00015492"/>
    </source>
</evidence>
<evidence type="ECO:0000256" key="1">
    <source>
        <dbReference type="ARBA" id="ARBA00004496"/>
    </source>
</evidence>
<dbReference type="Pfam" id="PF01300">
    <property type="entry name" value="Sua5_yciO_yrdC"/>
    <property type="match status" value="1"/>
</dbReference>
<dbReference type="InterPro" id="IPR017945">
    <property type="entry name" value="DHBP_synth_RibB-like_a/b_dom"/>
</dbReference>
<dbReference type="Gene3D" id="3.40.50.11030">
    <property type="entry name" value="Threonylcarbamoyl-AMP synthase, C-terminal domain"/>
    <property type="match status" value="1"/>
</dbReference>
<evidence type="ECO:0000313" key="16">
    <source>
        <dbReference type="EMBL" id="GBC98665.1"/>
    </source>
</evidence>
<feature type="binding site" evidence="14">
    <location>
        <position position="37"/>
    </location>
    <ligand>
        <name>L-threonine</name>
        <dbReference type="ChEBI" id="CHEBI:57926"/>
    </ligand>
</feature>
<dbReference type="PIRSF" id="PIRSF004930">
    <property type="entry name" value="Tln_factor_SUA5"/>
    <property type="match status" value="1"/>
</dbReference>
<dbReference type="GO" id="GO:0008033">
    <property type="term" value="P:tRNA processing"/>
    <property type="evidence" value="ECO:0007669"/>
    <property type="project" value="UniProtKB-KW"/>
</dbReference>
<feature type="binding site" evidence="14">
    <location>
        <position position="123"/>
    </location>
    <ligand>
        <name>L-threonine</name>
        <dbReference type="ChEBI" id="CHEBI:57926"/>
    </ligand>
</feature>
<dbReference type="EMBL" id="BEHT01000013">
    <property type="protein sequence ID" value="GBC98665.1"/>
    <property type="molecule type" value="Genomic_DNA"/>
</dbReference>
<evidence type="ECO:0000256" key="8">
    <source>
        <dbReference type="ARBA" id="ARBA00022695"/>
    </source>
</evidence>
<comment type="catalytic activity">
    <reaction evidence="12 13">
        <text>L-threonine + hydrogencarbonate + ATP = L-threonylcarbamoyladenylate + diphosphate + H2O</text>
        <dbReference type="Rhea" id="RHEA:36407"/>
        <dbReference type="ChEBI" id="CHEBI:15377"/>
        <dbReference type="ChEBI" id="CHEBI:17544"/>
        <dbReference type="ChEBI" id="CHEBI:30616"/>
        <dbReference type="ChEBI" id="CHEBI:33019"/>
        <dbReference type="ChEBI" id="CHEBI:57926"/>
        <dbReference type="ChEBI" id="CHEBI:73682"/>
        <dbReference type="EC" id="2.7.7.87"/>
    </reaction>
</comment>
<feature type="binding site" evidence="14">
    <location>
        <position position="119"/>
    </location>
    <ligand>
        <name>ATP</name>
        <dbReference type="ChEBI" id="CHEBI:30616"/>
    </ligand>
</feature>
<evidence type="ECO:0000256" key="11">
    <source>
        <dbReference type="ARBA" id="ARBA00029774"/>
    </source>
</evidence>
<evidence type="ECO:0000259" key="15">
    <source>
        <dbReference type="PROSITE" id="PS51163"/>
    </source>
</evidence>
<sequence length="351" mass="37583">MVTKVWRVDPEAPDPCVIREAAAILCAGGLVAFPTETVYGLGANALDETAVRKIFVVKERPLWDPLIVHISRPEMAERLAASLPEAFWQLAEQLMPGPLTVVVRKRPTVPDAVTGSLPTVALRMPSHPVALALLDAAGVPVAAPSANRFGRPSPTRAEHVLADLNGRIDGVLDAGPTPIGVESTVVDLTTTPPTILRPGGVTKETLEAVLGTEVRVVTAPVKEGQSAPSPGMTAKHYAPAVPVLLVAGNPQGLTDCLQRLLDEQPQGRVGLLLPSHWASYLPPALRERCCFFDWGAWGDWAELARRLFEGLRWLERQRVTVILAPLPPPEGLGLAVRDRLLKAAGQSDAVK</sequence>
<dbReference type="NCBIfam" id="TIGR00057">
    <property type="entry name" value="L-threonylcarbamoyladenylate synthase"/>
    <property type="match status" value="1"/>
</dbReference>
<dbReference type="Proteomes" id="UP000236173">
    <property type="component" value="Unassembled WGS sequence"/>
</dbReference>
<feature type="binding site" evidence="14">
    <location>
        <position position="197"/>
    </location>
    <ligand>
        <name>ATP</name>
        <dbReference type="ChEBI" id="CHEBI:30616"/>
    </ligand>
</feature>
<dbReference type="InterPro" id="IPR006070">
    <property type="entry name" value="Sua5-like_dom"/>
</dbReference>
<gene>
    <name evidence="16" type="primary">ywlC</name>
    <name evidence="16" type="ORF">HRbin17_01179</name>
</gene>
<keyword evidence="5 13" id="KW-0963">Cytoplasm</keyword>
<dbReference type="InterPro" id="IPR010923">
    <property type="entry name" value="T(6)A37_SUA5"/>
</dbReference>
<comment type="caution">
    <text evidence="16">The sequence shown here is derived from an EMBL/GenBank/DDBJ whole genome shotgun (WGS) entry which is preliminary data.</text>
</comment>
<evidence type="ECO:0000313" key="17">
    <source>
        <dbReference type="Proteomes" id="UP000236173"/>
    </source>
</evidence>
<keyword evidence="9 13" id="KW-0547">Nucleotide-binding</keyword>
<feature type="binding site" evidence="14">
    <location>
        <position position="69"/>
    </location>
    <ligand>
        <name>L-threonine</name>
        <dbReference type="ChEBI" id="CHEBI:57926"/>
    </ligand>
</feature>
<evidence type="ECO:0000256" key="12">
    <source>
        <dbReference type="ARBA" id="ARBA00048366"/>
    </source>
</evidence>
<keyword evidence="8 13" id="KW-0548">Nucleotidyltransferase</keyword>
<dbReference type="PANTHER" id="PTHR17490:SF16">
    <property type="entry name" value="THREONYLCARBAMOYL-AMP SYNTHASE"/>
    <property type="match status" value="1"/>
</dbReference>
<dbReference type="GO" id="GO:0006450">
    <property type="term" value="P:regulation of translational fidelity"/>
    <property type="evidence" value="ECO:0007669"/>
    <property type="project" value="TreeGrafter"/>
</dbReference>
<dbReference type="GO" id="GO:0003725">
    <property type="term" value="F:double-stranded RNA binding"/>
    <property type="evidence" value="ECO:0007669"/>
    <property type="project" value="UniProtKB-UniRule"/>
</dbReference>
<protein>
    <recommendedName>
        <fullName evidence="4 13">Threonylcarbamoyl-AMP synthase</fullName>
        <shortName evidence="13">TC-AMP synthase</shortName>
        <ecNumber evidence="3 13">2.7.7.87</ecNumber>
    </recommendedName>
    <alternativeName>
        <fullName evidence="11 13">L-threonylcarbamoyladenylate synthase</fullName>
    </alternativeName>
</protein>
<dbReference type="Pfam" id="PF03481">
    <property type="entry name" value="Sua5_C"/>
    <property type="match status" value="1"/>
</dbReference>
<keyword evidence="10 13" id="KW-0067">ATP-binding</keyword>
<name>A0A2H5XBW9_9BACT</name>
<evidence type="ECO:0000256" key="10">
    <source>
        <dbReference type="ARBA" id="ARBA00022840"/>
    </source>
</evidence>
<feature type="domain" description="YrdC-like" evidence="15">
    <location>
        <begin position="15"/>
        <end position="201"/>
    </location>
</feature>
<dbReference type="Gene3D" id="3.90.870.10">
    <property type="entry name" value="DHBP synthase"/>
    <property type="match status" value="1"/>
</dbReference>
<reference evidence="17" key="1">
    <citation type="submission" date="2017-09" db="EMBL/GenBank/DDBJ databases">
        <title>Metaegenomics of thermophilic ammonia-oxidizing enrichment culture.</title>
        <authorList>
            <person name="Kato S."/>
            <person name="Suzuki K."/>
        </authorList>
    </citation>
    <scope>NUCLEOTIDE SEQUENCE [LARGE SCALE GENOMIC DNA]</scope>
</reference>
<dbReference type="InterPro" id="IPR038385">
    <property type="entry name" value="Sua5/YwlC_C"/>
</dbReference>
<feature type="binding site" evidence="14">
    <location>
        <position position="143"/>
    </location>
    <ligand>
        <name>L-threonine</name>
        <dbReference type="ChEBI" id="CHEBI:57926"/>
    </ligand>
</feature>
<dbReference type="GO" id="GO:0000049">
    <property type="term" value="F:tRNA binding"/>
    <property type="evidence" value="ECO:0007669"/>
    <property type="project" value="TreeGrafter"/>
</dbReference>
<feature type="binding site" evidence="14">
    <location>
        <position position="237"/>
    </location>
    <ligand>
        <name>ATP</name>
        <dbReference type="ChEBI" id="CHEBI:30616"/>
    </ligand>
</feature>
<feature type="binding site" evidence="14">
    <location>
        <position position="145"/>
    </location>
    <ligand>
        <name>ATP</name>
        <dbReference type="ChEBI" id="CHEBI:30616"/>
    </ligand>
</feature>
<comment type="similarity">
    <text evidence="2 13">Belongs to the SUA5 family.</text>
</comment>
<dbReference type="GO" id="GO:0005737">
    <property type="term" value="C:cytoplasm"/>
    <property type="evidence" value="ECO:0007669"/>
    <property type="project" value="UniProtKB-SubCell"/>
</dbReference>
<evidence type="ECO:0000256" key="13">
    <source>
        <dbReference type="PIRNR" id="PIRNR004930"/>
    </source>
</evidence>
<evidence type="ECO:0000256" key="5">
    <source>
        <dbReference type="ARBA" id="ARBA00022490"/>
    </source>
</evidence>
<dbReference type="InterPro" id="IPR050156">
    <property type="entry name" value="TC-AMP_synthase_SUA5"/>
</dbReference>
<dbReference type="PANTHER" id="PTHR17490">
    <property type="entry name" value="SUA5"/>
    <property type="match status" value="1"/>
</dbReference>
<dbReference type="FunFam" id="3.90.870.10:FF:000009">
    <property type="entry name" value="Threonylcarbamoyl-AMP synthase, putative"/>
    <property type="match status" value="1"/>
</dbReference>
<evidence type="ECO:0000256" key="2">
    <source>
        <dbReference type="ARBA" id="ARBA00007663"/>
    </source>
</evidence>
<dbReference type="GO" id="GO:0005524">
    <property type="term" value="F:ATP binding"/>
    <property type="evidence" value="ECO:0007669"/>
    <property type="project" value="UniProtKB-UniRule"/>
</dbReference>
<dbReference type="PROSITE" id="PS51163">
    <property type="entry name" value="YRDC"/>
    <property type="match status" value="1"/>
</dbReference>
<feature type="binding site" evidence="14">
    <location>
        <position position="153"/>
    </location>
    <ligand>
        <name>ATP</name>
        <dbReference type="ChEBI" id="CHEBI:30616"/>
    </ligand>
</feature>
<evidence type="ECO:0000256" key="9">
    <source>
        <dbReference type="ARBA" id="ARBA00022741"/>
    </source>
</evidence>
<comment type="subcellular location">
    <subcellularLocation>
        <location evidence="1 13">Cytoplasm</location>
    </subcellularLocation>
</comment>
<proteinExistence type="inferred from homology"/>
<keyword evidence="6 13" id="KW-0808">Transferase</keyword>
<feature type="binding site" evidence="14">
    <location>
        <position position="60"/>
    </location>
    <ligand>
        <name>ATP</name>
        <dbReference type="ChEBI" id="CHEBI:30616"/>
    </ligand>
</feature>
<feature type="binding site" evidence="14">
    <location>
        <position position="183"/>
    </location>
    <ligand>
        <name>L-threonine</name>
        <dbReference type="ChEBI" id="CHEBI:57926"/>
    </ligand>
</feature>
<keyword evidence="7 13" id="KW-0819">tRNA processing</keyword>
<dbReference type="AlphaFoldDB" id="A0A2H5XBW9"/>